<name>A0A5C1DBN6_9GEMI</name>
<sequence length="160" mass="17819">MASHTYTPCSSSKSDRLFVIQNTLTSPYRLIPTIQISQSPEMSPTCLTTSEKTGIPSNSEPNQLSNQNDNPENWILENICELQTPKKNSCNSSETITHTNTSSIYNDLNTLLLKHGLPPLPHMPISGQLGITFHQKFISGSKTNSTWYAKAQHNETLDQE</sequence>
<gene>
    <name evidence="2" type="primary">C3</name>
</gene>
<dbReference type="EMBL" id="MH476294">
    <property type="protein sequence ID" value="QEL53118.1"/>
    <property type="molecule type" value="Genomic_DNA"/>
</dbReference>
<evidence type="ECO:0000256" key="1">
    <source>
        <dbReference type="SAM" id="MobiDB-lite"/>
    </source>
</evidence>
<accession>A0A5C1DBN6</accession>
<proteinExistence type="predicted"/>
<evidence type="ECO:0000313" key="2">
    <source>
        <dbReference type="EMBL" id="QEL53118.1"/>
    </source>
</evidence>
<protein>
    <submittedName>
        <fullName evidence="2">C3 protein</fullName>
    </submittedName>
</protein>
<feature type="region of interest" description="Disordered" evidence="1">
    <location>
        <begin position="41"/>
        <end position="68"/>
    </location>
</feature>
<reference evidence="2" key="1">
    <citation type="submission" date="2018-06" db="EMBL/GenBank/DDBJ databases">
        <title>Disease incidence and genetic variability of grapevine viruses under cool-climate conditions of Nova Scotia.</title>
        <authorList>
            <person name="Poojari S."/>
            <person name="Moreau D.L."/>
            <person name="Kahl D."/>
            <person name="Lowery T.D."/>
            <person name="Urbez Torres J.R."/>
        </authorList>
    </citation>
    <scope>NUCLEOTIDE SEQUENCE</scope>
    <source>
        <strain evidence="2">NSRB1</strain>
    </source>
</reference>
<organism evidence="2">
    <name type="scientific">Grapevine red blotch virus</name>
    <dbReference type="NCBI Taxonomy" id="1381007"/>
    <lineage>
        <taxon>Viruses</taxon>
        <taxon>Monodnaviria</taxon>
        <taxon>Shotokuvirae</taxon>
        <taxon>Cressdnaviricota</taxon>
        <taxon>Repensiviricetes</taxon>
        <taxon>Geplafuvirales</taxon>
        <taxon>Geminiviridae</taxon>
        <taxon>Grablovirus</taxon>
        <taxon>Grablovirus vitis</taxon>
    </lineage>
</organism>